<sequence>MIRKTFFFCCLLLVIRLSFSSHCFGQDSLRYTFEFNAHKGSILPHRDTLRKTARGAHPTTIELGFSWRDASRKGFEKANRYTENGILVGYTHFDKKNILGEGFYYMMYTEPQLTLNKKINFSLRASAGITYLNKVYDFTDNPDNRFYSSPVSGLIRVGFHANYSITSSWQVSAGANFNHISNGGMRVPNLGMNYPTVSMGFKYLINDVDLVDRAKKDIYHKSLRYHAHLFTASRLVRDWDADAPRKQMIGLSMALSRQFNHLSSWMVGTELSHDGSLPITGKVFERFDDSPVIISVTGGHLLTIGRVEFSQLLGVYLFKQYGNDIPVFQRYTLLYAATKNIRAGFSLKAHAEVAELIDLRLGINFGVSSKR</sequence>
<dbReference type="InterPro" id="IPR018550">
    <property type="entry name" value="Lipid-A_deacylase-rel"/>
</dbReference>
<dbReference type="Gene3D" id="2.40.160.20">
    <property type="match status" value="1"/>
</dbReference>
<feature type="chain" id="PRO_5019528278" evidence="1">
    <location>
        <begin position="26"/>
        <end position="371"/>
    </location>
</feature>
<dbReference type="RefSeq" id="WP_127121246.1">
    <property type="nucleotide sequence ID" value="NZ_BHXQ01000001.1"/>
</dbReference>
<evidence type="ECO:0000256" key="1">
    <source>
        <dbReference type="SAM" id="SignalP"/>
    </source>
</evidence>
<protein>
    <submittedName>
        <fullName evidence="2">Acyloxyacyl hydrolase</fullName>
    </submittedName>
</protein>
<feature type="signal peptide" evidence="1">
    <location>
        <begin position="1"/>
        <end position="25"/>
    </location>
</feature>
<keyword evidence="1" id="KW-0732">Signal</keyword>
<name>A0A401U6R6_9BACT</name>
<dbReference type="Pfam" id="PF09411">
    <property type="entry name" value="PagL"/>
    <property type="match status" value="1"/>
</dbReference>
<gene>
    <name evidence="2" type="ORF">SanaruYs_08460</name>
</gene>
<accession>A0A401U6R6</accession>
<keyword evidence="2" id="KW-0378">Hydrolase</keyword>
<evidence type="ECO:0000313" key="2">
    <source>
        <dbReference type="EMBL" id="GCC50631.1"/>
    </source>
</evidence>
<reference evidence="2 3" key="1">
    <citation type="submission" date="2018-11" db="EMBL/GenBank/DDBJ databases">
        <title>Chryseotalea sanarue gen. nov., sp., nov., a member of the family Cytophagaceae, isolated from a brackish lake in Hamamatsu Japan.</title>
        <authorList>
            <person name="Maejima Y."/>
            <person name="Iino T."/>
            <person name="Muraguchi Y."/>
            <person name="Fukuda K."/>
            <person name="Ohkuma M."/>
            <person name="Moriuchi R."/>
            <person name="Dohra H."/>
            <person name="Kimbara K."/>
            <person name="Shintani M."/>
        </authorList>
    </citation>
    <scope>NUCLEOTIDE SEQUENCE [LARGE SCALE GENOMIC DNA]</scope>
    <source>
        <strain evidence="2 3">Ys</strain>
    </source>
</reference>
<dbReference type="OrthoDB" id="627554at2"/>
<dbReference type="GO" id="GO:0016787">
    <property type="term" value="F:hydrolase activity"/>
    <property type="evidence" value="ECO:0007669"/>
    <property type="project" value="UniProtKB-KW"/>
</dbReference>
<proteinExistence type="predicted"/>
<dbReference type="AlphaFoldDB" id="A0A401U6R6"/>
<comment type="caution">
    <text evidence="2">The sequence shown here is derived from an EMBL/GenBank/DDBJ whole genome shotgun (WGS) entry which is preliminary data.</text>
</comment>
<organism evidence="2 3">
    <name type="scientific">Chryseotalea sanaruensis</name>
    <dbReference type="NCBI Taxonomy" id="2482724"/>
    <lineage>
        <taxon>Bacteria</taxon>
        <taxon>Pseudomonadati</taxon>
        <taxon>Bacteroidota</taxon>
        <taxon>Cytophagia</taxon>
        <taxon>Cytophagales</taxon>
        <taxon>Chryseotaleaceae</taxon>
        <taxon>Chryseotalea</taxon>
    </lineage>
</organism>
<dbReference type="Proteomes" id="UP000288227">
    <property type="component" value="Unassembled WGS sequence"/>
</dbReference>
<dbReference type="EMBL" id="BHXQ01000001">
    <property type="protein sequence ID" value="GCC50631.1"/>
    <property type="molecule type" value="Genomic_DNA"/>
</dbReference>
<evidence type="ECO:0000313" key="3">
    <source>
        <dbReference type="Proteomes" id="UP000288227"/>
    </source>
</evidence>
<keyword evidence="3" id="KW-1185">Reference proteome</keyword>